<protein>
    <submittedName>
        <fullName evidence="2">Uncharacterized protein</fullName>
    </submittedName>
</protein>
<organism evidence="2 3">
    <name type="scientific">Salix suchowensis</name>
    <dbReference type="NCBI Taxonomy" id="1278906"/>
    <lineage>
        <taxon>Eukaryota</taxon>
        <taxon>Viridiplantae</taxon>
        <taxon>Streptophyta</taxon>
        <taxon>Embryophyta</taxon>
        <taxon>Tracheophyta</taxon>
        <taxon>Spermatophyta</taxon>
        <taxon>Magnoliopsida</taxon>
        <taxon>eudicotyledons</taxon>
        <taxon>Gunneridae</taxon>
        <taxon>Pentapetalae</taxon>
        <taxon>rosids</taxon>
        <taxon>fabids</taxon>
        <taxon>Malpighiales</taxon>
        <taxon>Salicaceae</taxon>
        <taxon>Saliceae</taxon>
        <taxon>Salix</taxon>
    </lineage>
</organism>
<comment type="caution">
    <text evidence="2">The sequence shown here is derived from an EMBL/GenBank/DDBJ whole genome shotgun (WGS) entry which is preliminary data.</text>
</comment>
<feature type="region of interest" description="Disordered" evidence="1">
    <location>
        <begin position="1"/>
        <end position="25"/>
    </location>
</feature>
<evidence type="ECO:0000256" key="1">
    <source>
        <dbReference type="SAM" id="MobiDB-lite"/>
    </source>
</evidence>
<feature type="region of interest" description="Disordered" evidence="1">
    <location>
        <begin position="185"/>
        <end position="210"/>
    </location>
</feature>
<dbReference type="Proteomes" id="UP001141253">
    <property type="component" value="Chromosome 1"/>
</dbReference>
<evidence type="ECO:0000313" key="3">
    <source>
        <dbReference type="Proteomes" id="UP001141253"/>
    </source>
</evidence>
<reference evidence="2" key="2">
    <citation type="journal article" date="2023" name="Int. J. Mol. Sci.">
        <title>De Novo Assembly and Annotation of 11 Diverse Shrub Willow (Salix) Genomes Reveals Novel Gene Organization in Sex-Linked Regions.</title>
        <authorList>
            <person name="Hyden B."/>
            <person name="Feng K."/>
            <person name="Yates T.B."/>
            <person name="Jawdy S."/>
            <person name="Cereghino C."/>
            <person name="Smart L.B."/>
            <person name="Muchero W."/>
        </authorList>
    </citation>
    <scope>NUCLEOTIDE SEQUENCE</scope>
    <source>
        <tissue evidence="2">Shoot tip</tissue>
    </source>
</reference>
<dbReference type="EMBL" id="JAPFFI010000005">
    <property type="protein sequence ID" value="KAJ6393511.1"/>
    <property type="molecule type" value="Genomic_DNA"/>
</dbReference>
<keyword evidence="3" id="KW-1185">Reference proteome</keyword>
<evidence type="ECO:0000313" key="2">
    <source>
        <dbReference type="EMBL" id="KAJ6393511.1"/>
    </source>
</evidence>
<accession>A0ABQ9C1S5</accession>
<gene>
    <name evidence="2" type="ORF">OIU77_022876</name>
</gene>
<sequence>MDDAVKPDGNRLKVERQSSEKTDVQATMEARELELSLSCDASFSHLSTSLVLAQLKTICDDGTVNEPIIGDDVKNPLTKVFNDSLVRNKMSEKESSEGLHLGLSLGCSSSGYIKTNETEDQGTVEVQQQSVSEESLLRRDEKILPVANEETMKTIGVKRKHATFSDDADKTADDNEDNANNEAAALAKKNRVSRKLQITPKDQDSAFLPEDSQKCPTKIAVFKDVKLKRFP</sequence>
<proteinExistence type="predicted"/>
<reference evidence="2" key="1">
    <citation type="submission" date="2022-10" db="EMBL/GenBank/DDBJ databases">
        <authorList>
            <person name="Hyden B.L."/>
            <person name="Feng K."/>
            <person name="Yates T."/>
            <person name="Jawdy S."/>
            <person name="Smart L.B."/>
            <person name="Muchero W."/>
        </authorList>
    </citation>
    <scope>NUCLEOTIDE SEQUENCE</scope>
    <source>
        <tissue evidence="2">Shoot tip</tissue>
    </source>
</reference>
<name>A0ABQ9C1S5_9ROSI</name>